<comment type="caution">
    <text evidence="1">The sequence shown here is derived from an EMBL/GenBank/DDBJ whole genome shotgun (WGS) entry which is preliminary data.</text>
</comment>
<proteinExistence type="predicted"/>
<keyword evidence="2" id="KW-1185">Reference proteome</keyword>
<dbReference type="EMBL" id="JAPDRQ010000115">
    <property type="protein sequence ID" value="KAJ9654659.1"/>
    <property type="molecule type" value="Genomic_DNA"/>
</dbReference>
<gene>
    <name evidence="1" type="ORF">H2198_006326</name>
</gene>
<organism evidence="1 2">
    <name type="scientific">Neophaeococcomyces mojaviensis</name>
    <dbReference type="NCBI Taxonomy" id="3383035"/>
    <lineage>
        <taxon>Eukaryota</taxon>
        <taxon>Fungi</taxon>
        <taxon>Dikarya</taxon>
        <taxon>Ascomycota</taxon>
        <taxon>Pezizomycotina</taxon>
        <taxon>Eurotiomycetes</taxon>
        <taxon>Chaetothyriomycetidae</taxon>
        <taxon>Chaetothyriales</taxon>
        <taxon>Chaetothyriales incertae sedis</taxon>
        <taxon>Neophaeococcomyces</taxon>
    </lineage>
</organism>
<reference evidence="1" key="1">
    <citation type="submission" date="2022-10" db="EMBL/GenBank/DDBJ databases">
        <title>Culturing micro-colonial fungi from biological soil crusts in the Mojave desert and describing Neophaeococcomyces mojavensis, and introducing the new genera and species Taxawa tesnikishii.</title>
        <authorList>
            <person name="Kurbessoian T."/>
            <person name="Stajich J.E."/>
        </authorList>
    </citation>
    <scope>NUCLEOTIDE SEQUENCE</scope>
    <source>
        <strain evidence="1">JES_112</strain>
    </source>
</reference>
<evidence type="ECO:0000313" key="2">
    <source>
        <dbReference type="Proteomes" id="UP001172386"/>
    </source>
</evidence>
<dbReference type="Proteomes" id="UP001172386">
    <property type="component" value="Unassembled WGS sequence"/>
</dbReference>
<evidence type="ECO:0000313" key="1">
    <source>
        <dbReference type="EMBL" id="KAJ9654659.1"/>
    </source>
</evidence>
<sequence length="711" mass="79880">MALFLSQALRYVTSRNSENYSDRKEAHETRSVVPIIASPVDPDAYFWLHKKRRTETKVPGRIKRSYTVAQFEAEQTESNLAGRIFRNSMQQAPWSFSSIYSSWRTWRSLLTTMLTWMLYVSLPFAVANYIGFFTIIWSTSFHVSIYDVRFYADSIFTRFCKLAQFGIMTSFVGLGQVYDAIMGDGMSRTFQSLALVLMGFRFMLCIQYSVVLFFVHGFQKTLVPLLLMVLVHFLAAIGFLIVYVTDVGVTLTGDQGAVHLTRCYIIIAVEALAVIIISSIWRVLSFRHTHLVERVGILTLIVIGEGILGMSKAVAYVLMGTSVTVGPVVGLVAGAVALIYFIYTLYFDMIEHDRFGSIRQQVWTLLHYLLHVAILLTVEGQTALITWTSCRNAIEWFEAGFPSLSNPASLGSTPALVATVNRSLTDAAARYHYTLLSSYYDSAPDMAALQNVTYTGQFGTAQWNTTASQILSNIQYNVEYFLFMNFQAEGPEEEITATKDYREKVNLLNGAFEVVFEYFFIAAGGLLITLAVMYWFGKVHKHGDEWCCIILRFAVGAALACVSAVGFLETPGNISTFRYTHQTWIIPIVTFCFFGVLVGDNLIKIIYNLGKRGGKRRTTSNRDPEKATGVHANTRYAPLFGGLRTAPGQTNTKQVQSWESHTRNDSQDSESTLTDVNVRGRGGYSTLHQRESIDTHERSKKIPRAPDPEEV</sequence>
<protein>
    <submittedName>
        <fullName evidence="1">Uncharacterized protein</fullName>
    </submittedName>
</protein>
<accession>A0ACC3A399</accession>
<name>A0ACC3A399_9EURO</name>